<keyword evidence="2" id="KW-1185">Reference proteome</keyword>
<proteinExistence type="predicted"/>
<sequence>MMNPIEKRKQNINDLLSNYRPLGPRDLLAAALMLQAGKDAKAEEKIEEKPAGKAAA</sequence>
<dbReference type="EMBL" id="JAEQNC010000002">
    <property type="protein sequence ID" value="MBL0371177.1"/>
    <property type="molecule type" value="Genomic_DNA"/>
</dbReference>
<accession>A0A936YLY9</accession>
<evidence type="ECO:0000313" key="1">
    <source>
        <dbReference type="EMBL" id="MBL0371177.1"/>
    </source>
</evidence>
<name>A0A936YLY9_9HYPH</name>
<dbReference type="Proteomes" id="UP000633219">
    <property type="component" value="Unassembled WGS sequence"/>
</dbReference>
<gene>
    <name evidence="1" type="ORF">JJB09_03975</name>
</gene>
<reference evidence="1" key="1">
    <citation type="submission" date="2021-01" db="EMBL/GenBank/DDBJ databases">
        <title>Rhizobium sp. strain KVB221 16S ribosomal RNA gene Genome sequencing and assembly.</title>
        <authorList>
            <person name="Kang M."/>
        </authorList>
    </citation>
    <scope>NUCLEOTIDE SEQUENCE</scope>
    <source>
        <strain evidence="1">KVB221</strain>
    </source>
</reference>
<protein>
    <submittedName>
        <fullName evidence="1">Uncharacterized protein</fullName>
    </submittedName>
</protein>
<comment type="caution">
    <text evidence="1">The sequence shown here is derived from an EMBL/GenBank/DDBJ whole genome shotgun (WGS) entry which is preliminary data.</text>
</comment>
<evidence type="ECO:0000313" key="2">
    <source>
        <dbReference type="Proteomes" id="UP000633219"/>
    </source>
</evidence>
<dbReference type="AlphaFoldDB" id="A0A936YLY9"/>
<organism evidence="1 2">
    <name type="scientific">Rhizobium setariae</name>
    <dbReference type="NCBI Taxonomy" id="2801340"/>
    <lineage>
        <taxon>Bacteria</taxon>
        <taxon>Pseudomonadati</taxon>
        <taxon>Pseudomonadota</taxon>
        <taxon>Alphaproteobacteria</taxon>
        <taxon>Hyphomicrobiales</taxon>
        <taxon>Rhizobiaceae</taxon>
        <taxon>Rhizobium/Agrobacterium group</taxon>
        <taxon>Rhizobium</taxon>
    </lineage>
</organism>
<dbReference type="RefSeq" id="WP_201653439.1">
    <property type="nucleotide sequence ID" value="NZ_JAEQNC010000002.1"/>
</dbReference>